<gene>
    <name evidence="2" type="ORF">CHILSU_LOCUS7345</name>
</gene>
<dbReference type="Proteomes" id="UP001153292">
    <property type="component" value="Chromosome 27"/>
</dbReference>
<evidence type="ECO:0000313" key="2">
    <source>
        <dbReference type="EMBL" id="CAH0404041.1"/>
    </source>
</evidence>
<dbReference type="Pfam" id="PF25298">
    <property type="entry name" value="Baculo_FP_2nd"/>
    <property type="match status" value="1"/>
</dbReference>
<name>A0ABN8B496_CHISP</name>
<protein>
    <recommendedName>
        <fullName evidence="1">FP protein C-terminal domain-containing protein</fullName>
    </recommendedName>
</protein>
<accession>A0ABN8B496</accession>
<reference evidence="2" key="1">
    <citation type="submission" date="2021-12" db="EMBL/GenBank/DDBJ databases">
        <authorList>
            <person name="King R."/>
        </authorList>
    </citation>
    <scope>NUCLEOTIDE SEQUENCE</scope>
</reference>
<keyword evidence="3" id="KW-1185">Reference proteome</keyword>
<dbReference type="EMBL" id="OU963920">
    <property type="protein sequence ID" value="CAH0404041.1"/>
    <property type="molecule type" value="Genomic_DNA"/>
</dbReference>
<organism evidence="2 3">
    <name type="scientific">Chilo suppressalis</name>
    <name type="common">Asiatic rice borer moth</name>
    <dbReference type="NCBI Taxonomy" id="168631"/>
    <lineage>
        <taxon>Eukaryota</taxon>
        <taxon>Metazoa</taxon>
        <taxon>Ecdysozoa</taxon>
        <taxon>Arthropoda</taxon>
        <taxon>Hexapoda</taxon>
        <taxon>Insecta</taxon>
        <taxon>Pterygota</taxon>
        <taxon>Neoptera</taxon>
        <taxon>Endopterygota</taxon>
        <taxon>Lepidoptera</taxon>
        <taxon>Glossata</taxon>
        <taxon>Ditrysia</taxon>
        <taxon>Pyraloidea</taxon>
        <taxon>Crambidae</taxon>
        <taxon>Crambinae</taxon>
        <taxon>Chilo</taxon>
    </lineage>
</organism>
<evidence type="ECO:0000259" key="1">
    <source>
        <dbReference type="Pfam" id="PF25298"/>
    </source>
</evidence>
<proteinExistence type="predicted"/>
<feature type="domain" description="FP protein C-terminal" evidence="1">
    <location>
        <begin position="248"/>
        <end position="296"/>
    </location>
</feature>
<dbReference type="InterPro" id="IPR057251">
    <property type="entry name" value="FP_C"/>
</dbReference>
<sequence>MNTEGNTNVVLDGDLSISLSDGDGSPITFVTQRSQRKNVNNDTNTSLGDQFNIFRDEMKKLMTSFTTSSKQELKDLSTILKEIKESNHSIESSIAYLTAQNEEYKNRIASLENCVKEDRKYIVLLEEKLEDIQIGNRKTNFELKNVPKKPEENKQDLIDMVVCFSNTIDCQINRSDIKDIYRLRGKKPDQKNTSIIVETTSALLKADVLKMAKSFNKRNKTKLCAKHLGFKTNEDTPIFLSEHLTARGSRLHYLARDLAKSKGYKFCWTAYGKVYVRVEEKSPTILIRSEEQVHSLLSKD</sequence>
<evidence type="ECO:0000313" key="3">
    <source>
        <dbReference type="Proteomes" id="UP001153292"/>
    </source>
</evidence>